<dbReference type="RefSeq" id="WP_126142735.1">
    <property type="nucleotide sequence ID" value="NZ_RXHU01000055.1"/>
</dbReference>
<keyword evidence="2" id="KW-1185">Reference proteome</keyword>
<evidence type="ECO:0000313" key="2">
    <source>
        <dbReference type="Proteomes" id="UP000276128"/>
    </source>
</evidence>
<sequence length="72" mass="8275">MNKRLLMLSEDECCSGKLVAIAARHVKLALEYLNRKTSIERKQTILTEITNLREERDALINESVICTNNNKN</sequence>
<organism evidence="1 2">
    <name type="scientific">Paenibacillus whitsoniae</name>
    <dbReference type="NCBI Taxonomy" id="2496558"/>
    <lineage>
        <taxon>Bacteria</taxon>
        <taxon>Bacillati</taxon>
        <taxon>Bacillota</taxon>
        <taxon>Bacilli</taxon>
        <taxon>Bacillales</taxon>
        <taxon>Paenibacillaceae</taxon>
        <taxon>Paenibacillus</taxon>
    </lineage>
</organism>
<dbReference type="OrthoDB" id="9997848at2"/>
<reference evidence="1 2" key="1">
    <citation type="submission" date="2018-12" db="EMBL/GenBank/DDBJ databases">
        <title>Bacillus ochoae sp. nov., Paenibacillus whitsoniae sp. nov., Paenibacillus spiritus sp. nov. Isolated from the Mars Exploration Rover during spacecraft assembly.</title>
        <authorList>
            <person name="Seuylemezian A."/>
            <person name="Vaishampayan P."/>
        </authorList>
    </citation>
    <scope>NUCLEOTIDE SEQUENCE [LARGE SCALE GENOMIC DNA]</scope>
    <source>
        <strain evidence="1 2">MER 54</strain>
    </source>
</reference>
<evidence type="ECO:0000313" key="1">
    <source>
        <dbReference type="EMBL" id="RTE08239.1"/>
    </source>
</evidence>
<name>A0A430JB05_9BACL</name>
<dbReference type="Proteomes" id="UP000276128">
    <property type="component" value="Unassembled WGS sequence"/>
</dbReference>
<comment type="caution">
    <text evidence="1">The sequence shown here is derived from an EMBL/GenBank/DDBJ whole genome shotgun (WGS) entry which is preliminary data.</text>
</comment>
<dbReference type="EMBL" id="RXHU01000055">
    <property type="protein sequence ID" value="RTE08239.1"/>
    <property type="molecule type" value="Genomic_DNA"/>
</dbReference>
<accession>A0A430JB05</accession>
<dbReference type="AlphaFoldDB" id="A0A430JB05"/>
<gene>
    <name evidence="1" type="ORF">EJQ19_18550</name>
</gene>
<proteinExistence type="predicted"/>
<protein>
    <submittedName>
        <fullName evidence="1">Uncharacterized protein</fullName>
    </submittedName>
</protein>